<dbReference type="Proteomes" id="UP000190130">
    <property type="component" value="Unassembled WGS sequence"/>
</dbReference>
<dbReference type="InterPro" id="IPR020568">
    <property type="entry name" value="Ribosomal_Su5_D2-typ_SF"/>
</dbReference>
<dbReference type="EMBL" id="FUYX01000003">
    <property type="protein sequence ID" value="SKB55706.1"/>
    <property type="molecule type" value="Genomic_DNA"/>
</dbReference>
<sequence>MANRVDVIVHPRIHLGLLSMHRESPRLNGGIGFAINGPAALIEISEAGTLTVRDERSCPMAAAELSQLQGALEGFLIARGMERAASIRIFGDMLTHVGLGSATAIRLGAIEALAILNGCGASRVELVNASGRGGTSGVGINTYFDGGLICDVGKRNEGQPVLPSSRADPSRLPLALPALAMPEWPVLICIPRSIAPKTQEEEIDFFSRTAPLPEGTSFEAAYVALFEIYASAAESDYASFCRGVERMQQTAWKRAERSEYGCALAGIGDALLRAGADCVGMSSLGPLLFCFAAPAQMSAIAQAARLMGCDAHQTTPRNCGREIHCHDA</sequence>
<dbReference type="SUPFAM" id="SSF54211">
    <property type="entry name" value="Ribosomal protein S5 domain 2-like"/>
    <property type="match status" value="1"/>
</dbReference>
<protein>
    <submittedName>
        <fullName evidence="1">Beta-ribofuranosylaminobenzene 5'-phosphate synthase</fullName>
    </submittedName>
</protein>
<gene>
    <name evidence="1" type="ORF">SAMN05660750_01204</name>
</gene>
<reference evidence="1 2" key="1">
    <citation type="submission" date="2017-02" db="EMBL/GenBank/DDBJ databases">
        <authorList>
            <person name="Peterson S.W."/>
        </authorList>
    </citation>
    <scope>NUCLEOTIDE SEQUENCE [LARGE SCALE GENOMIC DNA]</scope>
    <source>
        <strain evidence="1 2">DSM 9653</strain>
    </source>
</reference>
<evidence type="ECO:0000313" key="2">
    <source>
        <dbReference type="Proteomes" id="UP000190130"/>
    </source>
</evidence>
<dbReference type="InterPro" id="IPR004422">
    <property type="entry name" value="RFAP_synthase"/>
</dbReference>
<evidence type="ECO:0000313" key="1">
    <source>
        <dbReference type="EMBL" id="SKB55706.1"/>
    </source>
</evidence>
<dbReference type="NCBIfam" id="TIGR00144">
    <property type="entry name" value="beta_RFAP_syn"/>
    <property type="match status" value="1"/>
</dbReference>
<name>A0A1T5C8K5_9HYPH</name>
<organism evidence="1 2">
    <name type="scientific">Bosea thiooxidans</name>
    <dbReference type="NCBI Taxonomy" id="53254"/>
    <lineage>
        <taxon>Bacteria</taxon>
        <taxon>Pseudomonadati</taxon>
        <taxon>Pseudomonadota</taxon>
        <taxon>Alphaproteobacteria</taxon>
        <taxon>Hyphomicrobiales</taxon>
        <taxon>Boseaceae</taxon>
        <taxon>Bosea</taxon>
    </lineage>
</organism>
<accession>A0A1T5C8K5</accession>
<proteinExistence type="predicted"/>
<dbReference type="RefSeq" id="WP_176168578.1">
    <property type="nucleotide sequence ID" value="NZ_FUYX01000003.1"/>
</dbReference>
<dbReference type="PIRSF" id="PIRSF004884">
    <property type="entry name" value="Sugar_kin_arch"/>
    <property type="match status" value="1"/>
</dbReference>
<dbReference type="AlphaFoldDB" id="A0A1T5C8K5"/>